<dbReference type="AlphaFoldDB" id="B1ZDI9"/>
<dbReference type="STRING" id="441620.Mpop_1365"/>
<organism evidence="1 2">
    <name type="scientific">Methylorubrum populi (strain ATCC BAA-705 / NCIMB 13946 / BJ001)</name>
    <name type="common">Methylobacterium populi</name>
    <dbReference type="NCBI Taxonomy" id="441620"/>
    <lineage>
        <taxon>Bacteria</taxon>
        <taxon>Pseudomonadati</taxon>
        <taxon>Pseudomonadota</taxon>
        <taxon>Alphaproteobacteria</taxon>
        <taxon>Hyphomicrobiales</taxon>
        <taxon>Methylobacteriaceae</taxon>
        <taxon>Methylorubrum</taxon>
    </lineage>
</organism>
<evidence type="ECO:0000313" key="1">
    <source>
        <dbReference type="EMBL" id="ACB79532.1"/>
    </source>
</evidence>
<sequence>MALFKDLVRSVAEAEGISEMTVTGIGQYLRDSGYISKHGRGRAAAQMSTTDAANLLIGVNASNFAKDAVEAVKVFRDLYIRPSTIKCDGVGILNEITAGDIQFGKAIEIVIDAHKLDATGNQNWRSLLPASLLRFEIGFGRPSSSAYIRLSESVPPSPSNPFGWLAWETNLIFAHFWNRKQLWSQGEGRKELTVIGDDTLSAVGKLLTN</sequence>
<protein>
    <submittedName>
        <fullName evidence="1">Uncharacterized protein</fullName>
    </submittedName>
</protein>
<dbReference type="eggNOG" id="ENOG5033EZH">
    <property type="taxonomic scope" value="Bacteria"/>
</dbReference>
<accession>B1ZDI9</accession>
<dbReference type="HOGENOM" id="CLU_1314215_0_0_5"/>
<dbReference type="EMBL" id="CP001029">
    <property type="protein sequence ID" value="ACB79532.1"/>
    <property type="molecule type" value="Genomic_DNA"/>
</dbReference>
<dbReference type="RefSeq" id="WP_012453280.1">
    <property type="nucleotide sequence ID" value="NC_010725.1"/>
</dbReference>
<dbReference type="OrthoDB" id="8020152at2"/>
<dbReference type="KEGG" id="mpo:Mpop_1365"/>
<proteinExistence type="predicted"/>
<name>B1ZDI9_METPB</name>
<gene>
    <name evidence="1" type="ordered locus">Mpop_1365</name>
</gene>
<dbReference type="Proteomes" id="UP000007136">
    <property type="component" value="Chromosome"/>
</dbReference>
<reference evidence="1" key="1">
    <citation type="submission" date="2008-04" db="EMBL/GenBank/DDBJ databases">
        <title>Complete sequence of chromosome of Methylobacterium populi BJ001.</title>
        <authorList>
            <consortium name="US DOE Joint Genome Institute"/>
            <person name="Copeland A."/>
            <person name="Lucas S."/>
            <person name="Lapidus A."/>
            <person name="Glavina del Rio T."/>
            <person name="Dalin E."/>
            <person name="Tice H."/>
            <person name="Bruce D."/>
            <person name="Goodwin L."/>
            <person name="Pitluck S."/>
            <person name="Chertkov O."/>
            <person name="Brettin T."/>
            <person name="Detter J.C."/>
            <person name="Han C."/>
            <person name="Kuske C.R."/>
            <person name="Schmutz J."/>
            <person name="Larimer F."/>
            <person name="Land M."/>
            <person name="Hauser L."/>
            <person name="Kyrpides N."/>
            <person name="Mikhailova N."/>
            <person name="Marx C."/>
            <person name="Richardson P."/>
        </authorList>
    </citation>
    <scope>NUCLEOTIDE SEQUENCE [LARGE SCALE GENOMIC DNA]</scope>
    <source>
        <strain evidence="1">BJ001</strain>
    </source>
</reference>
<evidence type="ECO:0000313" key="2">
    <source>
        <dbReference type="Proteomes" id="UP000007136"/>
    </source>
</evidence>